<gene>
    <name evidence="2" type="ORF">DW794_06780</name>
    <name evidence="1" type="ORF">F2Y35_16455</name>
</gene>
<reference evidence="2 3" key="1">
    <citation type="submission" date="2018-08" db="EMBL/GenBank/DDBJ databases">
        <title>A genome reference for cultivated species of the human gut microbiota.</title>
        <authorList>
            <person name="Zou Y."/>
            <person name="Xue W."/>
            <person name="Luo G."/>
        </authorList>
    </citation>
    <scope>NUCLEOTIDE SEQUENCE [LARGE SCALE GENOMIC DNA]</scope>
    <source>
        <strain evidence="2 3">AM31-16AC</strain>
    </source>
</reference>
<reference evidence="1 4" key="2">
    <citation type="journal article" date="2019" name="Nat. Med.">
        <title>A library of human gut bacterial isolates paired with longitudinal multiomics data enables mechanistic microbiome research.</title>
        <authorList>
            <person name="Poyet M."/>
            <person name="Groussin M."/>
            <person name="Gibbons S.M."/>
            <person name="Avila-Pacheco J."/>
            <person name="Jiang X."/>
            <person name="Kearney S.M."/>
            <person name="Perrotta A.R."/>
            <person name="Berdy B."/>
            <person name="Zhao S."/>
            <person name="Lieberman T.D."/>
            <person name="Swanson P.K."/>
            <person name="Smith M."/>
            <person name="Roesemann S."/>
            <person name="Alexander J.E."/>
            <person name="Rich S.A."/>
            <person name="Livny J."/>
            <person name="Vlamakis H."/>
            <person name="Clish C."/>
            <person name="Bullock K."/>
            <person name="Deik A."/>
            <person name="Scott J."/>
            <person name="Pierce K.A."/>
            <person name="Xavier R.J."/>
            <person name="Alm E.J."/>
        </authorList>
    </citation>
    <scope>NUCLEOTIDE SEQUENCE [LARGE SCALE GENOMIC DNA]</scope>
    <source>
        <strain evidence="1 4">BIOML-A21</strain>
    </source>
</reference>
<dbReference type="Proteomes" id="UP000284689">
    <property type="component" value="Unassembled WGS sequence"/>
</dbReference>
<evidence type="ECO:0000313" key="4">
    <source>
        <dbReference type="Proteomes" id="UP000491168"/>
    </source>
</evidence>
<sequence length="235" mass="26963">MDNYINTESLILDTLTDAPVVFEVNNKKYSIYPPTLGKTLLIDRLKRKLSINPERSKANPLEEALRVCEENKEIVLQLLAYCTLRMKGDIQNEACIKERISVLSELGPDELATLLLTVISDTTISDLIKHFGIDKDNDNRREIARVKNSNNTVMFGGHSIWGTLIDFACERYGWSFDYIMWEISYNNLLMLFNDRSDSIYLTDEERKKAHLRQSGAVINADNPANMAKIKAMHWD</sequence>
<name>A0A414FMI4_9BACE</name>
<dbReference type="EMBL" id="VVYF01000017">
    <property type="protein sequence ID" value="KAA5489294.1"/>
    <property type="molecule type" value="Genomic_DNA"/>
</dbReference>
<evidence type="ECO:0000313" key="3">
    <source>
        <dbReference type="Proteomes" id="UP000284689"/>
    </source>
</evidence>
<protein>
    <submittedName>
        <fullName evidence="2">Uncharacterized protein</fullName>
    </submittedName>
</protein>
<dbReference type="RefSeq" id="WP_122264361.1">
    <property type="nucleotide sequence ID" value="NZ_QSJD01000008.1"/>
</dbReference>
<dbReference type="Proteomes" id="UP000491168">
    <property type="component" value="Unassembled WGS sequence"/>
</dbReference>
<evidence type="ECO:0000313" key="1">
    <source>
        <dbReference type="EMBL" id="KAA5489294.1"/>
    </source>
</evidence>
<accession>A0A414FMI4</accession>
<dbReference type="AlphaFoldDB" id="A0A414FMI4"/>
<comment type="caution">
    <text evidence="2">The sequence shown here is derived from an EMBL/GenBank/DDBJ whole genome shotgun (WGS) entry which is preliminary data.</text>
</comment>
<organism evidence="2 3">
    <name type="scientific">Bacteroides caccae</name>
    <dbReference type="NCBI Taxonomy" id="47678"/>
    <lineage>
        <taxon>Bacteria</taxon>
        <taxon>Pseudomonadati</taxon>
        <taxon>Bacteroidota</taxon>
        <taxon>Bacteroidia</taxon>
        <taxon>Bacteroidales</taxon>
        <taxon>Bacteroidaceae</taxon>
        <taxon>Bacteroides</taxon>
    </lineage>
</organism>
<proteinExistence type="predicted"/>
<dbReference type="EMBL" id="QSJD01000008">
    <property type="protein sequence ID" value="RHD50179.1"/>
    <property type="molecule type" value="Genomic_DNA"/>
</dbReference>
<evidence type="ECO:0000313" key="2">
    <source>
        <dbReference type="EMBL" id="RHD50179.1"/>
    </source>
</evidence>